<accession>A0ABP5FJY3</accession>
<evidence type="ECO:0008006" key="5">
    <source>
        <dbReference type="Google" id="ProtNLM"/>
    </source>
</evidence>
<proteinExistence type="predicted"/>
<name>A0ABP5FJY3_9MICO</name>
<protein>
    <recommendedName>
        <fullName evidence="5">Lipoprotein with Yx(FWY)xxD motif</fullName>
    </recommendedName>
</protein>
<feature type="chain" id="PRO_5046499181" description="Lipoprotein with Yx(FWY)xxD motif" evidence="2">
    <location>
        <begin position="26"/>
        <end position="175"/>
    </location>
</feature>
<comment type="caution">
    <text evidence="3">The sequence shown here is derived from an EMBL/GenBank/DDBJ whole genome shotgun (WGS) entry which is preliminary data.</text>
</comment>
<dbReference type="PANTHER" id="PTHR39335:SF1">
    <property type="entry name" value="BLL4220 PROTEIN"/>
    <property type="match status" value="1"/>
</dbReference>
<feature type="signal peptide" evidence="2">
    <location>
        <begin position="1"/>
        <end position="25"/>
    </location>
</feature>
<evidence type="ECO:0000313" key="4">
    <source>
        <dbReference type="Proteomes" id="UP001501196"/>
    </source>
</evidence>
<dbReference type="RefSeq" id="WP_344369889.1">
    <property type="nucleotide sequence ID" value="NZ_BAAAPW010000001.1"/>
</dbReference>
<reference evidence="4" key="1">
    <citation type="journal article" date="2019" name="Int. J. Syst. Evol. Microbiol.">
        <title>The Global Catalogue of Microorganisms (GCM) 10K type strain sequencing project: providing services to taxonomists for standard genome sequencing and annotation.</title>
        <authorList>
            <consortium name="The Broad Institute Genomics Platform"/>
            <consortium name="The Broad Institute Genome Sequencing Center for Infectious Disease"/>
            <person name="Wu L."/>
            <person name="Ma J."/>
        </authorList>
    </citation>
    <scope>NUCLEOTIDE SEQUENCE [LARGE SCALE GENOMIC DNA]</scope>
    <source>
        <strain evidence="4">JCM 15672</strain>
    </source>
</reference>
<feature type="compositionally biased region" description="Low complexity" evidence="1">
    <location>
        <begin position="24"/>
        <end position="41"/>
    </location>
</feature>
<dbReference type="Proteomes" id="UP001501196">
    <property type="component" value="Unassembled WGS sequence"/>
</dbReference>
<keyword evidence="2" id="KW-0732">Signal</keyword>
<organism evidence="3 4">
    <name type="scientific">Agromyces tropicus</name>
    <dbReference type="NCBI Taxonomy" id="555371"/>
    <lineage>
        <taxon>Bacteria</taxon>
        <taxon>Bacillati</taxon>
        <taxon>Actinomycetota</taxon>
        <taxon>Actinomycetes</taxon>
        <taxon>Micrococcales</taxon>
        <taxon>Microbacteriaceae</taxon>
        <taxon>Agromyces</taxon>
    </lineage>
</organism>
<dbReference type="EMBL" id="BAAAPW010000001">
    <property type="protein sequence ID" value="GAA2028317.1"/>
    <property type="molecule type" value="Genomic_DNA"/>
</dbReference>
<feature type="region of interest" description="Disordered" evidence="1">
    <location>
        <begin position="24"/>
        <end position="64"/>
    </location>
</feature>
<dbReference type="Pfam" id="PF03640">
    <property type="entry name" value="Lipoprotein_15"/>
    <property type="match status" value="2"/>
</dbReference>
<dbReference type="PROSITE" id="PS51257">
    <property type="entry name" value="PROKAR_LIPOPROTEIN"/>
    <property type="match status" value="1"/>
</dbReference>
<evidence type="ECO:0000256" key="2">
    <source>
        <dbReference type="SAM" id="SignalP"/>
    </source>
</evidence>
<dbReference type="InterPro" id="IPR005297">
    <property type="entry name" value="Lipoprotein_repeat"/>
</dbReference>
<evidence type="ECO:0000256" key="1">
    <source>
        <dbReference type="SAM" id="MobiDB-lite"/>
    </source>
</evidence>
<dbReference type="PANTHER" id="PTHR39335">
    <property type="entry name" value="BLL4220 PROTEIN"/>
    <property type="match status" value="1"/>
</dbReference>
<gene>
    <name evidence="3" type="ORF">GCM10009819_09920</name>
</gene>
<evidence type="ECO:0000313" key="3">
    <source>
        <dbReference type="EMBL" id="GAA2028317.1"/>
    </source>
</evidence>
<sequence>MDSRIMLGVAVAAAALLGLAGCAAGDDGASSSSSVESSESAPGDTAATESPSDDDTSGITGLSTADSDLGTIVVDSDGTTVYQFDSDTQGGDASTCEGQCADNWPAVHGDAAAVELDGVTGEVGSITGIDGEPQLTLDGWPLYYFAGDAAAGDTAGQGVNGVWWVLTPAGEPVRG</sequence>
<keyword evidence="4" id="KW-1185">Reference proteome</keyword>